<keyword evidence="1" id="KW-0812">Transmembrane</keyword>
<evidence type="ECO:0000256" key="1">
    <source>
        <dbReference type="SAM" id="Phobius"/>
    </source>
</evidence>
<accession>C7RD21</accession>
<evidence type="ECO:0000313" key="4">
    <source>
        <dbReference type="Proteomes" id="UP000001231"/>
    </source>
</evidence>
<dbReference type="InParanoid" id="C7RD21"/>
<dbReference type="RefSeq" id="WP_015780769.1">
    <property type="nucleotide sequence ID" value="NC_013166.1"/>
</dbReference>
<feature type="transmembrane region" description="Helical" evidence="1">
    <location>
        <begin position="12"/>
        <end position="31"/>
    </location>
</feature>
<dbReference type="EMBL" id="CP001707">
    <property type="protein sequence ID" value="ACV27163.1"/>
    <property type="molecule type" value="Genomic_DNA"/>
</dbReference>
<keyword evidence="1" id="KW-1133">Transmembrane helix</keyword>
<sequence>MDLLSVLFNSAWQILIHFWWLFPIIMFLGFLQSPYIKGKVGERRVKSVSSRLDPNQYTIFHDVTLPTTNGTTQIDHIIISRQGIFVIETKNYSGWIFGSEKSRFWTQVIYKAKNKFQNPLLQNYKHIKTLQKLLQLPIHYFHSVIVFADDSKFKTQLPANIIKDYQLKNYISRFEENLLDAQQVIDIRCKVEDNRLQQGFRTNQAHIQNLSKDKH</sequence>
<keyword evidence="1" id="KW-0472">Membrane</keyword>
<name>C7RD21_KANKD</name>
<protein>
    <submittedName>
        <fullName evidence="3">NERD domain protein</fullName>
    </submittedName>
</protein>
<dbReference type="eggNOG" id="COG0551">
    <property type="taxonomic scope" value="Bacteria"/>
</dbReference>
<dbReference type="InterPro" id="IPR011528">
    <property type="entry name" value="NERD"/>
</dbReference>
<evidence type="ECO:0000259" key="2">
    <source>
        <dbReference type="PROSITE" id="PS50965"/>
    </source>
</evidence>
<dbReference type="AlphaFoldDB" id="C7RD21"/>
<feature type="domain" description="NERD" evidence="2">
    <location>
        <begin position="37"/>
        <end position="153"/>
    </location>
</feature>
<gene>
    <name evidence="3" type="ordered locus">Kkor_1751</name>
</gene>
<dbReference type="STRING" id="523791.Kkor_1751"/>
<keyword evidence="4" id="KW-1185">Reference proteome</keyword>
<dbReference type="Pfam" id="PF08378">
    <property type="entry name" value="NERD"/>
    <property type="match status" value="1"/>
</dbReference>
<reference evidence="3 4" key="1">
    <citation type="journal article" date="2009" name="Stand. Genomic Sci.">
        <title>Complete genome sequence of Kangiella koreensis type strain (SW-125).</title>
        <authorList>
            <person name="Han C."/>
            <person name="Sikorski J."/>
            <person name="Lapidus A."/>
            <person name="Nolan M."/>
            <person name="Glavina Del Rio T."/>
            <person name="Tice H."/>
            <person name="Cheng J.F."/>
            <person name="Lucas S."/>
            <person name="Chen F."/>
            <person name="Copeland A."/>
            <person name="Ivanova N."/>
            <person name="Mavromatis K."/>
            <person name="Ovchinnikova G."/>
            <person name="Pati A."/>
            <person name="Bruce D."/>
            <person name="Goodwin L."/>
            <person name="Pitluck S."/>
            <person name="Chen A."/>
            <person name="Palaniappan K."/>
            <person name="Land M."/>
            <person name="Hauser L."/>
            <person name="Chang Y.J."/>
            <person name="Jeffries C.D."/>
            <person name="Chain P."/>
            <person name="Saunders E."/>
            <person name="Brettin T."/>
            <person name="Goker M."/>
            <person name="Tindall B.J."/>
            <person name="Bristow J."/>
            <person name="Eisen J.A."/>
            <person name="Markowitz V."/>
            <person name="Hugenholtz P."/>
            <person name="Kyrpides N.C."/>
            <person name="Klenk H.P."/>
            <person name="Detter J.C."/>
        </authorList>
    </citation>
    <scope>NUCLEOTIDE SEQUENCE [LARGE SCALE GENOMIC DNA]</scope>
    <source>
        <strain evidence="4">DSM 16069 / KCTC 12182 / SW-125</strain>
    </source>
</reference>
<dbReference type="HOGENOM" id="CLU_068011_2_1_6"/>
<dbReference type="PROSITE" id="PS50965">
    <property type="entry name" value="NERD"/>
    <property type="match status" value="1"/>
</dbReference>
<proteinExistence type="predicted"/>
<evidence type="ECO:0000313" key="3">
    <source>
        <dbReference type="EMBL" id="ACV27163.1"/>
    </source>
</evidence>
<dbReference type="Proteomes" id="UP000001231">
    <property type="component" value="Chromosome"/>
</dbReference>
<dbReference type="KEGG" id="kko:Kkor_1751"/>
<organism evidence="3 4">
    <name type="scientific">Kangiella koreensis (strain DSM 16069 / JCM 12317 / KCTC 12182 / SW-125)</name>
    <dbReference type="NCBI Taxonomy" id="523791"/>
    <lineage>
        <taxon>Bacteria</taxon>
        <taxon>Pseudomonadati</taxon>
        <taxon>Pseudomonadota</taxon>
        <taxon>Gammaproteobacteria</taxon>
        <taxon>Kangiellales</taxon>
        <taxon>Kangiellaceae</taxon>
        <taxon>Kangiella</taxon>
    </lineage>
</organism>
<dbReference type="OrthoDB" id="5782056at2"/>